<keyword evidence="2" id="KW-0472">Membrane</keyword>
<organism evidence="3 4">
    <name type="scientific">Erwinia aphidicola</name>
    <dbReference type="NCBI Taxonomy" id="68334"/>
    <lineage>
        <taxon>Bacteria</taxon>
        <taxon>Pseudomonadati</taxon>
        <taxon>Pseudomonadota</taxon>
        <taxon>Gammaproteobacteria</taxon>
        <taxon>Enterobacterales</taxon>
        <taxon>Erwiniaceae</taxon>
        <taxon>Erwinia</taxon>
    </lineage>
</organism>
<dbReference type="Pfam" id="PF09677">
    <property type="entry name" value="TrbI_Ftype"/>
    <property type="match status" value="1"/>
</dbReference>
<reference evidence="3 4" key="1">
    <citation type="submission" date="2024-02" db="EMBL/GenBank/DDBJ databases">
        <title>First report Erwinia aphidicola in onion in Chile.</title>
        <authorList>
            <person name="Valenzuela M."/>
            <person name="Pena M."/>
            <person name="Dutta B."/>
        </authorList>
    </citation>
    <scope>NUCLEOTIDE SEQUENCE [LARGE SCALE GENOMIC DNA]</scope>
    <source>
        <strain evidence="3 4">QCJ3A</strain>
    </source>
</reference>
<evidence type="ECO:0000313" key="3">
    <source>
        <dbReference type="EMBL" id="MEI2684215.1"/>
    </source>
</evidence>
<keyword evidence="4" id="KW-1185">Reference proteome</keyword>
<evidence type="ECO:0000256" key="2">
    <source>
        <dbReference type="SAM" id="Phobius"/>
    </source>
</evidence>
<dbReference type="Proteomes" id="UP001306592">
    <property type="component" value="Unassembled WGS sequence"/>
</dbReference>
<dbReference type="InterPro" id="IPR014115">
    <property type="entry name" value="TrbI_Ftype"/>
</dbReference>
<dbReference type="EMBL" id="JBANEI010000022">
    <property type="protein sequence ID" value="MEI2684215.1"/>
    <property type="molecule type" value="Genomic_DNA"/>
</dbReference>
<keyword evidence="2" id="KW-1133">Transmembrane helix</keyword>
<accession>A0ABU8DL38</accession>
<comment type="caution">
    <text evidence="3">The sequence shown here is derived from an EMBL/GenBank/DDBJ whole genome shotgun (WGS) entry which is preliminary data.</text>
</comment>
<keyword evidence="2" id="KW-0812">Transmembrane</keyword>
<proteinExistence type="predicted"/>
<feature type="compositionally biased region" description="Low complexity" evidence="1">
    <location>
        <begin position="13"/>
        <end position="22"/>
    </location>
</feature>
<evidence type="ECO:0000313" key="4">
    <source>
        <dbReference type="Proteomes" id="UP001306592"/>
    </source>
</evidence>
<sequence length="149" mass="15885">MSEKNNGRAVLPGAAARGSARFRSTKQKPRGKAPGQVRLAVIAGASLLLLACCAGVSALVVQHMQRGTVVFDMKATIDTFRQQSVQKSVSEDAARVLTERFSRALTDSLAAYSDAHNDLILVPGAVVQPVTDITPEIQSDIARRMQEGP</sequence>
<evidence type="ECO:0000256" key="1">
    <source>
        <dbReference type="SAM" id="MobiDB-lite"/>
    </source>
</evidence>
<protein>
    <submittedName>
        <fullName evidence="3">TrbI F-type domain-containing protein</fullName>
    </submittedName>
</protein>
<feature type="transmembrane region" description="Helical" evidence="2">
    <location>
        <begin position="39"/>
        <end position="61"/>
    </location>
</feature>
<feature type="region of interest" description="Disordered" evidence="1">
    <location>
        <begin position="1"/>
        <end position="33"/>
    </location>
</feature>
<name>A0ABU8DL38_ERWAP</name>
<dbReference type="RefSeq" id="WP_336203805.1">
    <property type="nucleotide sequence ID" value="NZ_JBANEI010000022.1"/>
</dbReference>
<gene>
    <name evidence="3" type="ORF">V8N49_21490</name>
</gene>